<dbReference type="Pfam" id="PF00857">
    <property type="entry name" value="Isochorismatase"/>
    <property type="match status" value="1"/>
</dbReference>
<protein>
    <submittedName>
        <fullName evidence="3">Isochorismatase domain-containing protein 1</fullName>
    </submittedName>
</protein>
<gene>
    <name evidence="3" type="primary">ISOC1_1</name>
    <name evidence="3" type="ORF">BGZ70_002080</name>
</gene>
<evidence type="ECO:0000313" key="4">
    <source>
        <dbReference type="Proteomes" id="UP000738359"/>
    </source>
</evidence>
<sequence length="197" mass="21781">MSGHRSVGRVQQETTAFFLCDIQEKMKSEIFQYASVVATAKKMIAAHQLLDIPLIVTEQAFGSTDSELDLTQAKINASKTKFSMYVPEVVKELKGIKTVVLFGIEAHVCILHTVMDLLENNYDVFLLVDGVSSTNASEIKHALNHVRSAGGFLTTSESVLFQLVGDVKHDKFKLISDLVKKTREATESNKLVSYGDL</sequence>
<comment type="caution">
    <text evidence="3">The sequence shown here is derived from an EMBL/GenBank/DDBJ whole genome shotgun (WGS) entry which is preliminary data.</text>
</comment>
<dbReference type="OrthoDB" id="269496at2759"/>
<evidence type="ECO:0000259" key="2">
    <source>
        <dbReference type="Pfam" id="PF00857"/>
    </source>
</evidence>
<keyword evidence="4" id="KW-1185">Reference proteome</keyword>
<evidence type="ECO:0000313" key="3">
    <source>
        <dbReference type="EMBL" id="KAF9948722.1"/>
    </source>
</evidence>
<reference evidence="3" key="1">
    <citation type="journal article" date="2020" name="Fungal Divers.">
        <title>Resolving the Mortierellaceae phylogeny through synthesis of multi-gene phylogenetics and phylogenomics.</title>
        <authorList>
            <person name="Vandepol N."/>
            <person name="Liber J."/>
            <person name="Desiro A."/>
            <person name="Na H."/>
            <person name="Kennedy M."/>
            <person name="Barry K."/>
            <person name="Grigoriev I.V."/>
            <person name="Miller A.N."/>
            <person name="O'Donnell K."/>
            <person name="Stajich J.E."/>
            <person name="Bonito G."/>
        </authorList>
    </citation>
    <scope>NUCLEOTIDE SEQUENCE</scope>
    <source>
        <strain evidence="3">CK1249</strain>
    </source>
</reference>
<dbReference type="SUPFAM" id="SSF52499">
    <property type="entry name" value="Isochorismatase-like hydrolases"/>
    <property type="match status" value="1"/>
</dbReference>
<proteinExistence type="inferred from homology"/>
<dbReference type="AlphaFoldDB" id="A0A9P6IUU8"/>
<dbReference type="PANTHER" id="PTHR14119:SF3">
    <property type="entry name" value="ISOCHORISMATASE DOMAIN-CONTAINING PROTEIN 2"/>
    <property type="match status" value="1"/>
</dbReference>
<comment type="similarity">
    <text evidence="1">Belongs to the isochorismatase family.</text>
</comment>
<dbReference type="PANTHER" id="PTHR14119">
    <property type="entry name" value="HYDROLASE"/>
    <property type="match status" value="1"/>
</dbReference>
<dbReference type="Gene3D" id="3.40.50.850">
    <property type="entry name" value="Isochorismatase-like"/>
    <property type="match status" value="1"/>
</dbReference>
<accession>A0A9P6IUU8</accession>
<dbReference type="InterPro" id="IPR050993">
    <property type="entry name" value="Isochorismatase_domain"/>
</dbReference>
<evidence type="ECO:0000256" key="1">
    <source>
        <dbReference type="ARBA" id="ARBA00006336"/>
    </source>
</evidence>
<feature type="domain" description="Isochorismatase-like" evidence="2">
    <location>
        <begin position="15"/>
        <end position="157"/>
    </location>
</feature>
<dbReference type="InterPro" id="IPR000868">
    <property type="entry name" value="Isochorismatase-like_dom"/>
</dbReference>
<name>A0A9P6IUU8_MORAP</name>
<dbReference type="Proteomes" id="UP000738359">
    <property type="component" value="Unassembled WGS sequence"/>
</dbReference>
<organism evidence="3 4">
    <name type="scientific">Mortierella alpina</name>
    <name type="common">Oleaginous fungus</name>
    <name type="synonym">Mortierella renispora</name>
    <dbReference type="NCBI Taxonomy" id="64518"/>
    <lineage>
        <taxon>Eukaryota</taxon>
        <taxon>Fungi</taxon>
        <taxon>Fungi incertae sedis</taxon>
        <taxon>Mucoromycota</taxon>
        <taxon>Mortierellomycotina</taxon>
        <taxon>Mortierellomycetes</taxon>
        <taxon>Mortierellales</taxon>
        <taxon>Mortierellaceae</taxon>
        <taxon>Mortierella</taxon>
    </lineage>
</organism>
<dbReference type="EMBL" id="JAAAHY010001494">
    <property type="protein sequence ID" value="KAF9948722.1"/>
    <property type="molecule type" value="Genomic_DNA"/>
</dbReference>
<dbReference type="InterPro" id="IPR036380">
    <property type="entry name" value="Isochorismatase-like_sf"/>
</dbReference>